<keyword evidence="1" id="KW-0808">Transferase</keyword>
<comment type="caution">
    <text evidence="3">The sequence shown here is derived from an EMBL/GenBank/DDBJ whole genome shotgun (WGS) entry which is preliminary data.</text>
</comment>
<dbReference type="Proteomes" id="UP000630353">
    <property type="component" value="Unassembled WGS sequence"/>
</dbReference>
<dbReference type="SUPFAM" id="SSF53335">
    <property type="entry name" value="S-adenosyl-L-methionine-dependent methyltransferases"/>
    <property type="match status" value="1"/>
</dbReference>
<dbReference type="InterPro" id="IPR041698">
    <property type="entry name" value="Methyltransf_25"/>
</dbReference>
<evidence type="ECO:0000313" key="3">
    <source>
        <dbReference type="EMBL" id="GHD41445.1"/>
    </source>
</evidence>
<dbReference type="GO" id="GO:0016740">
    <property type="term" value="F:transferase activity"/>
    <property type="evidence" value="ECO:0007669"/>
    <property type="project" value="UniProtKB-KW"/>
</dbReference>
<keyword evidence="4" id="KW-1185">Reference proteome</keyword>
<dbReference type="Gene3D" id="3.40.50.150">
    <property type="entry name" value="Vaccinia Virus protein VP39"/>
    <property type="match status" value="1"/>
</dbReference>
<evidence type="ECO:0000259" key="2">
    <source>
        <dbReference type="Pfam" id="PF13649"/>
    </source>
</evidence>
<protein>
    <recommendedName>
        <fullName evidence="2">Methyltransferase domain-containing protein</fullName>
    </recommendedName>
</protein>
<sequence length="215" mass="23895">MHDPIGGHPTRGEQLDVLVEIVTDLAEPGDTVLDLGCGTGYLEHLLLARRHDLKLIGVDRKGASLDEGRARFSERVAFVEGDLGDPEAIRLPFDRARFVVSALTFHDLADERKQAVLAWARQRLAPDGMILLYDRIRLTEPALFPAQQAIWRRIERVHGAAMRTADGFAAYESDLSETNRPARLDDYRAWFEALGMASQVLHLHGNVALIGAAPR</sequence>
<dbReference type="AlphaFoldDB" id="A0A919CNF3"/>
<feature type="domain" description="Methyltransferase" evidence="2">
    <location>
        <begin position="32"/>
        <end position="128"/>
    </location>
</feature>
<reference evidence="3" key="2">
    <citation type="submission" date="2020-09" db="EMBL/GenBank/DDBJ databases">
        <authorList>
            <person name="Sun Q."/>
            <person name="Kim S."/>
        </authorList>
    </citation>
    <scope>NUCLEOTIDE SEQUENCE</scope>
    <source>
        <strain evidence="3">KCTC 42651</strain>
    </source>
</reference>
<organism evidence="3 4">
    <name type="scientific">Thalassobaculum fulvum</name>
    <dbReference type="NCBI Taxonomy" id="1633335"/>
    <lineage>
        <taxon>Bacteria</taxon>
        <taxon>Pseudomonadati</taxon>
        <taxon>Pseudomonadota</taxon>
        <taxon>Alphaproteobacteria</taxon>
        <taxon>Rhodospirillales</taxon>
        <taxon>Thalassobaculaceae</taxon>
        <taxon>Thalassobaculum</taxon>
    </lineage>
</organism>
<reference evidence="3" key="1">
    <citation type="journal article" date="2014" name="Int. J. Syst. Evol. Microbiol.">
        <title>Complete genome sequence of Corynebacterium casei LMG S-19264T (=DSM 44701T), isolated from a smear-ripened cheese.</title>
        <authorList>
            <consortium name="US DOE Joint Genome Institute (JGI-PGF)"/>
            <person name="Walter F."/>
            <person name="Albersmeier A."/>
            <person name="Kalinowski J."/>
            <person name="Ruckert C."/>
        </authorList>
    </citation>
    <scope>NUCLEOTIDE SEQUENCE</scope>
    <source>
        <strain evidence="3">KCTC 42651</strain>
    </source>
</reference>
<dbReference type="InterPro" id="IPR029063">
    <property type="entry name" value="SAM-dependent_MTases_sf"/>
</dbReference>
<dbReference type="CDD" id="cd02440">
    <property type="entry name" value="AdoMet_MTases"/>
    <property type="match status" value="1"/>
</dbReference>
<dbReference type="EMBL" id="BMZS01000001">
    <property type="protein sequence ID" value="GHD41445.1"/>
    <property type="molecule type" value="Genomic_DNA"/>
</dbReference>
<name>A0A919CNF3_9PROT</name>
<dbReference type="PANTHER" id="PTHR43861:SF2">
    <property type="entry name" value="CARBOXY-S-ADENOSYL-L-METHIONINE SYNTHASE"/>
    <property type="match status" value="1"/>
</dbReference>
<accession>A0A919CNF3</accession>
<dbReference type="RefSeq" id="WP_189987401.1">
    <property type="nucleotide sequence ID" value="NZ_BMZS01000001.1"/>
</dbReference>
<evidence type="ECO:0000256" key="1">
    <source>
        <dbReference type="ARBA" id="ARBA00022679"/>
    </source>
</evidence>
<proteinExistence type="predicted"/>
<dbReference type="Pfam" id="PF13649">
    <property type="entry name" value="Methyltransf_25"/>
    <property type="match status" value="1"/>
</dbReference>
<dbReference type="PANTHER" id="PTHR43861">
    <property type="entry name" value="TRANS-ACONITATE 2-METHYLTRANSFERASE-RELATED"/>
    <property type="match status" value="1"/>
</dbReference>
<gene>
    <name evidence="3" type="ORF">GCM10017083_05900</name>
</gene>
<evidence type="ECO:0000313" key="4">
    <source>
        <dbReference type="Proteomes" id="UP000630353"/>
    </source>
</evidence>